<organism evidence="6 7">
    <name type="scientific">Plasmopara halstedii</name>
    <name type="common">Downy mildew of sunflower</name>
    <dbReference type="NCBI Taxonomy" id="4781"/>
    <lineage>
        <taxon>Eukaryota</taxon>
        <taxon>Sar</taxon>
        <taxon>Stramenopiles</taxon>
        <taxon>Oomycota</taxon>
        <taxon>Peronosporomycetes</taxon>
        <taxon>Peronosporales</taxon>
        <taxon>Peronosporaceae</taxon>
        <taxon>Plasmopara</taxon>
    </lineage>
</organism>
<name>A0A0P1A7K8_PLAHL</name>
<proteinExistence type="predicted"/>
<evidence type="ECO:0000256" key="1">
    <source>
        <dbReference type="ARBA" id="ARBA00022737"/>
    </source>
</evidence>
<feature type="region of interest" description="Disordered" evidence="5">
    <location>
        <begin position="583"/>
        <end position="603"/>
    </location>
</feature>
<feature type="repeat" description="ANK" evidence="3">
    <location>
        <begin position="2725"/>
        <end position="2757"/>
    </location>
</feature>
<sequence length="2947" mass="341371">MELRGRRRHDQQRLLVELEQNDSLYPWEKADESKRINSTRNANRSRPLNPSYGNHVSTVSTPPYQPRGFRDTATKPHAERRTQQLDVKRLSSKQSKKDVFGINRDSKLPRYQQHCAQQAARLSLAQPSAAQVMIKAIRQNIDLRDQVMARLHQGLMGELPLHRVPRLEDNLPRLGDNFPRQIITLLNRMRSLSLSLVEAVVYLSSELSNFDADTSDYVHDTLHKEFYPYLLQMASCNTKSLTCCSPQLQQLFVDFQASLTRNPFLDGLSLDSSEILLCSCHQSMSSSGLFCSASSLTSSRLRSLTQKLAFFALQTQRYLPSWQNLPAERVVAALLHLLDVEAYLTANPILPGYLNSHNSHGDYLHRSTQMEYGHDDGVLENESIQRRYSHVLHEEGDQFASGIPVINAWAGSPTAKMSGPSEYSPSKLRESMKQSSWREDDSNQLNKKDVMSSAIRLPFPTQFNISDNTGKHEDIKLFDEGERKSSLVNQALLSKRTIYATQENETDRSFSSAWIQQSPGPNFDRKDSLRNGFATFTSTETSTDSLDLNQTRVVLPLPSLDLNTSAKVTLDRSGIQKNLSRKKTGNIDAGTKMSRASSLDEDKMERSKSITEYDEFCRARERIDEETKLSVLVNRHAFSPEVRPATKTFRSIKALDSIEPTDASAGESNAALSVNYGTATDYEDGCGCDFEYSSDAALSGIAMVLQMLPDFSLFTSTPLPVVEEVEFKNDVRNIEGENGMLCTANEQKLVLIDSAVMDSAYTPPLIANVDPIPTSRTLAPIVNGGILGNCVYELEDVEQKADLLKSDIDEFAYTSESAISNIAMALSLLPSVLNHQVCSVSAKEADIQSRIDSFKNTTYQSIDTRPMQLQQTPRVDEAANVSIEYNAQKYSFSPSLRSIGGKNSGTSFCSETSAVDDSVAAKTSPAPSYSANFAALSCVDAEASDLKRIFALCQDIQVTALDMSRWISQQEFEDNMRSLARPFLSVTSYSSPCRPCSDDAVRFLESELKMLRRNLICWKKWIVDHQSAKSTVRRVVATRKVQTFVLLHHIRHVQNQAEKENNLRSNLASRIQRNWRINRYNRDVSNRKVAFCAVNLAFRRVVFFVGISRRRRQREHCKEIVVRWWRHERSRIKKKKLRREKAVRDQDRRARAERNIYNFLKEVLLRRKLIATQELANKRFFEKKRKWNNAKRQMKKKLKLDGKHRIDLIADLDAQFADLARKYKQSEYERQALLTHHERFVCQQQQAVEIRRRRLAALKIQMFFRVSVFHEKLLRVEAQRKKYVVELQKEHLTKARRNFQIQKQHTTTRTQVRVLKRKIDRMTQNAIYTDTQHNHVVQNYREQERITREHVARQKVKGFLVYRMVVRRANRECQMLLRDQAQLRAEVAEIDVMLCEDQREQQRAAFLIVSELKQRLLEIEVRLEILQTQLAAEKEEAARQATKAPEHSKLQAFMHQILSWGATHLQLTELRKEIDAVRVLAAVEMAEEKKKQREEIDAKIREITSIKATSVIQRYTGQKRTFKTAEMMRTQLEHETLKQQAIAERSRAQVVQLILDVKLLTERETISGITQGLHGMMQVCKMQAHKFFTLKQLQNDHFARIIQRVWRRRQHKHKWQETALVSINENKRKQNFVHKIQVGWLKSFQVRRRRRDQQLVFDAHLDKTCIQTHVRKIQCTWQCRAQRKGEQRRISIQNPEFIYQETSVRKIQKIWKQYYQYGLARRHVKRLAHDALIKLICLHANARKIQRTLRRWAQSELKQSQQQQPAREERTELIIYRFSLSEIQQRWGCWMDITKKHEERHVAHHCVYINVVRLQRWWRRVRQNSRAKATKDRIVRNACAQVIKKKWRHWHRMRVAQCEARRQYEMENLETISSKRIQNVWRRWHKMNVERKQKVNNEYIFATMLQQKSSEEFALRNREGVERKQSIQELRVQKSGLRRHLAEEARRSKQRAIENWRVSSALLLQRKWKIAHHKRIQEEQIANENEEQLRQRSAINIQTFWRKKQVQMKVQLRIERLKDLHDTRLVANQRNWSSRHYGNEMERQKIQHRQVTAVLVIQTMWLKWHRVLKKGIERGLFRMERDKISIQIQRNWEVSQQRRKMVREHPRNRENFNALIIQKNWRWLRYRYFERPSKINNMASQKVRSGVEAELKAVQDDQSYHVKLSIKEVLGQRIVRAAKRYLKNQREIKAATKIKTVWKKKVCRSQYMQLLEEKHAEEARQYQLKLSVVAAKVQACWQQWHGGLRHAKRAAVKNEELHLIHEAKALERKLAAAKRTLAAKRIQRSLASRKRLTVSKGVSSSEIAGNFDPSKDKEDIEALKEPVFELTEGTVDQSQMECESDDEALNVLKKDIARTTITWIVEDWSHRHLPHILSRSVNQIYFCHEAAIVLQKCFRSYQRRQQLQIYFQHECARAWLAWDVPQSSSAVFCNGGHFALLRLRFDSQLTLCLEDNDNPKQGLRYHVVGELELPQFVLQLQQMEHDFVRNQHLMNIAIDSKLSSLSSSNSKLMTLMAPSPSSQSAKEKVTIFDVIKIASVEDALCLQQNGVDMWTLEVKTQRNALHLLSFSKGSDSSRLKLLDFLLNCAGLINVNALDCNGDTPLMLYASHGHLGLMQKLLRNGANVHVTNKSGQNLLHQACENDQVEICGFLHQLMLKDSIAANLPTANTISLSVLTAQSLHTPDKTGRFPLHYLVEKGFVECAKQLMVHIEAHRDWNRMLQAQRNSDGRTALHLAVRTHNVAMTAHLLTIDGDTDVNTYDYLHRSPLHYAVESPAALSQISHLIQRGAIVNVADERGDTPLHWAAFSGRLAVTQKLLSLGADSTLTNSDWETPAQIAAAFGQLDCMQLILRAQQELSADTASDQMLQQIKLSPNDDFGLLEVEEPASNLYRQASTRSSAYNDDDAAAKKKFSADQAYERYWEELHQDVQLVEESGQFSSDDEPESSSIA</sequence>
<feature type="region of interest" description="Disordered" evidence="5">
    <location>
        <begin position="35"/>
        <end position="98"/>
    </location>
</feature>
<evidence type="ECO:0000313" key="6">
    <source>
        <dbReference type="EMBL" id="CEG36632.1"/>
    </source>
</evidence>
<dbReference type="PANTHER" id="PTHR24198">
    <property type="entry name" value="ANKYRIN REPEAT AND PROTEIN KINASE DOMAIN-CONTAINING PROTEIN"/>
    <property type="match status" value="1"/>
</dbReference>
<feature type="repeat" description="ANK" evidence="3">
    <location>
        <begin position="2760"/>
        <end position="2793"/>
    </location>
</feature>
<evidence type="ECO:0000313" key="7">
    <source>
        <dbReference type="Proteomes" id="UP000054928"/>
    </source>
</evidence>
<evidence type="ECO:0000256" key="5">
    <source>
        <dbReference type="SAM" id="MobiDB-lite"/>
    </source>
</evidence>
<dbReference type="OMA" id="FVECAKQ"/>
<reference evidence="7" key="1">
    <citation type="submission" date="2014-09" db="EMBL/GenBank/DDBJ databases">
        <authorList>
            <person name="Sharma Rahul"/>
            <person name="Thines Marco"/>
        </authorList>
    </citation>
    <scope>NUCLEOTIDE SEQUENCE [LARGE SCALE GENOMIC DNA]</scope>
</reference>
<dbReference type="OrthoDB" id="539213at2759"/>
<protein>
    <submittedName>
        <fullName evidence="6">Ankyrin repeat domain protein</fullName>
    </submittedName>
</protein>
<dbReference type="PROSITE" id="PS50297">
    <property type="entry name" value="ANK_REP_REGION"/>
    <property type="match status" value="3"/>
</dbReference>
<feature type="repeat" description="ANK" evidence="3">
    <location>
        <begin position="2794"/>
        <end position="2826"/>
    </location>
</feature>
<feature type="region of interest" description="Disordered" evidence="5">
    <location>
        <begin position="414"/>
        <end position="445"/>
    </location>
</feature>
<keyword evidence="7" id="KW-1185">Reference proteome</keyword>
<evidence type="ECO:0000256" key="3">
    <source>
        <dbReference type="PROSITE-ProRule" id="PRU00023"/>
    </source>
</evidence>
<keyword evidence="1" id="KW-0677">Repeat</keyword>
<dbReference type="SUPFAM" id="SSF48403">
    <property type="entry name" value="Ankyrin repeat"/>
    <property type="match status" value="1"/>
</dbReference>
<dbReference type="PROSITE" id="PS50088">
    <property type="entry name" value="ANK_REPEAT"/>
    <property type="match status" value="4"/>
</dbReference>
<dbReference type="Pfam" id="PF12796">
    <property type="entry name" value="Ank_2"/>
    <property type="match status" value="3"/>
</dbReference>
<feature type="compositionally biased region" description="Polar residues" evidence="5">
    <location>
        <begin position="36"/>
        <end position="62"/>
    </location>
</feature>
<dbReference type="PROSITE" id="PS50096">
    <property type="entry name" value="IQ"/>
    <property type="match status" value="1"/>
</dbReference>
<feature type="repeat" description="ANK" evidence="3">
    <location>
        <begin position="2596"/>
        <end position="2628"/>
    </location>
</feature>
<dbReference type="SMART" id="SM00248">
    <property type="entry name" value="ANK"/>
    <property type="match status" value="8"/>
</dbReference>
<feature type="compositionally biased region" description="Basic and acidic residues" evidence="5">
    <location>
        <begin position="68"/>
        <end position="98"/>
    </location>
</feature>
<evidence type="ECO:0000256" key="2">
    <source>
        <dbReference type="ARBA" id="ARBA00023043"/>
    </source>
</evidence>
<dbReference type="GeneID" id="36398296"/>
<dbReference type="EMBL" id="CCYD01000209">
    <property type="protein sequence ID" value="CEG36632.1"/>
    <property type="molecule type" value="Genomic_DNA"/>
</dbReference>
<dbReference type="PANTHER" id="PTHR24198:SF165">
    <property type="entry name" value="ANKYRIN REPEAT-CONTAINING PROTEIN-RELATED"/>
    <property type="match status" value="1"/>
</dbReference>
<feature type="compositionally biased region" description="Basic and acidic residues" evidence="5">
    <location>
        <begin position="427"/>
        <end position="445"/>
    </location>
</feature>
<dbReference type="RefSeq" id="XP_024573001.1">
    <property type="nucleotide sequence ID" value="XM_024721867.1"/>
</dbReference>
<dbReference type="InterPro" id="IPR002110">
    <property type="entry name" value="Ankyrin_rpt"/>
</dbReference>
<keyword evidence="2 3" id="KW-0040">ANK repeat</keyword>
<evidence type="ECO:0000256" key="4">
    <source>
        <dbReference type="SAM" id="Coils"/>
    </source>
</evidence>
<keyword evidence="4" id="KW-0175">Coiled coil</keyword>
<accession>A0A0P1A7K8</accession>
<feature type="coiled-coil region" evidence="4">
    <location>
        <begin position="1366"/>
        <end position="1443"/>
    </location>
</feature>
<dbReference type="Proteomes" id="UP000054928">
    <property type="component" value="Unassembled WGS sequence"/>
</dbReference>
<dbReference type="InterPro" id="IPR036770">
    <property type="entry name" value="Ankyrin_rpt-contain_sf"/>
</dbReference>
<dbReference type="Gene3D" id="1.25.40.20">
    <property type="entry name" value="Ankyrin repeat-containing domain"/>
    <property type="match status" value="2"/>
</dbReference>
<dbReference type="STRING" id="4781.A0A0P1A7K8"/>